<organism evidence="1 2">
    <name type="scientific">Diplocarpon coronariae</name>
    <dbReference type="NCBI Taxonomy" id="2795749"/>
    <lineage>
        <taxon>Eukaryota</taxon>
        <taxon>Fungi</taxon>
        <taxon>Dikarya</taxon>
        <taxon>Ascomycota</taxon>
        <taxon>Pezizomycotina</taxon>
        <taxon>Leotiomycetes</taxon>
        <taxon>Helotiales</taxon>
        <taxon>Drepanopezizaceae</taxon>
        <taxon>Diplocarpon</taxon>
    </lineage>
</organism>
<dbReference type="Proteomes" id="UP000242519">
    <property type="component" value="Unassembled WGS sequence"/>
</dbReference>
<dbReference type="AlphaFoldDB" id="A0A218ZCB8"/>
<evidence type="ECO:0000313" key="1">
    <source>
        <dbReference type="EMBL" id="OWP05394.1"/>
    </source>
</evidence>
<keyword evidence="2" id="KW-1185">Reference proteome</keyword>
<dbReference type="STRING" id="503106.A0A218ZCB8"/>
<dbReference type="InParanoid" id="A0A218ZCB8"/>
<reference evidence="1 2" key="1">
    <citation type="submission" date="2017-04" db="EMBL/GenBank/DDBJ databases">
        <title>Draft genome sequence of Marssonina coronaria NL1: causal agent of apple blotch.</title>
        <authorList>
            <person name="Cheng Q."/>
        </authorList>
    </citation>
    <scope>NUCLEOTIDE SEQUENCE [LARGE SCALE GENOMIC DNA]</scope>
    <source>
        <strain evidence="1 2">NL1</strain>
    </source>
</reference>
<comment type="caution">
    <text evidence="1">The sequence shown here is derived from an EMBL/GenBank/DDBJ whole genome shotgun (WGS) entry which is preliminary data.</text>
</comment>
<gene>
    <name evidence="1" type="ORF">B2J93_8337</name>
</gene>
<proteinExistence type="predicted"/>
<accession>A0A218ZCB8</accession>
<dbReference type="OrthoDB" id="3637487at2759"/>
<evidence type="ECO:0000313" key="2">
    <source>
        <dbReference type="Proteomes" id="UP000242519"/>
    </source>
</evidence>
<dbReference type="EMBL" id="MZNU01000075">
    <property type="protein sequence ID" value="OWP05394.1"/>
    <property type="molecule type" value="Genomic_DNA"/>
</dbReference>
<sequence length="381" mass="42957">MASLDILPTEILLKIAQFLGGAYLRGRVDRILLFREWYSVTQSVVWENTSLSMAKFEGLLTAPNYIQAFIRSRVKQLSISGSCSIPLESVQRTDDHHTIQSYSSNTLYKAKLRAQSNARSTKLCNAFALFSDSLSQMSKLKTFHLELFSGLAHYTETDNIWTPILRNLVASLPRTITNLTIDKFGQTSKYVAKENNPHAICAVLRQDLLPALQNLRLRSHCICPELFDINRIGIHSKLETMVLALNANDPLLEIVHHTRCCTEPQQPSQRLHLQVLRSARKAVPVCFPKLRTLRVLRFDLQELKFYSCDVVSGQKIGVPDGVKWDNLYRDPASEEPVEQLSDGEVHLGDGEIEDWDGEGAELGGVEMLPETIPSINIHDYA</sequence>
<protein>
    <recommendedName>
        <fullName evidence="3">F-box domain-containing protein</fullName>
    </recommendedName>
</protein>
<name>A0A218ZCB8_9HELO</name>
<evidence type="ECO:0008006" key="3">
    <source>
        <dbReference type="Google" id="ProtNLM"/>
    </source>
</evidence>